<dbReference type="RefSeq" id="XP_059603814.1">
    <property type="nucleotide sequence ID" value="XM_059748142.1"/>
</dbReference>
<dbReference type="PANTHER" id="PTHR24321:SF8">
    <property type="entry name" value="ESTRADIOL 17-BETA-DEHYDROGENASE 8-RELATED"/>
    <property type="match status" value="1"/>
</dbReference>
<evidence type="ECO:0000256" key="2">
    <source>
        <dbReference type="ARBA" id="ARBA00022857"/>
    </source>
</evidence>
<dbReference type="GO" id="GO:0044550">
    <property type="term" value="P:secondary metabolite biosynthetic process"/>
    <property type="evidence" value="ECO:0007669"/>
    <property type="project" value="UniProtKB-ARBA"/>
</dbReference>
<dbReference type="PRINTS" id="PR00080">
    <property type="entry name" value="SDRFAMILY"/>
</dbReference>
<dbReference type="SUPFAM" id="SSF51735">
    <property type="entry name" value="NAD(P)-binding Rossmann-fold domains"/>
    <property type="match status" value="1"/>
</dbReference>
<evidence type="ECO:0000313" key="4">
    <source>
        <dbReference type="RefSeq" id="XP_059603814.1"/>
    </source>
</evidence>
<feature type="non-terminal residue" evidence="4">
    <location>
        <position position="280"/>
    </location>
</feature>
<dbReference type="PROSITE" id="PS00061">
    <property type="entry name" value="ADH_SHORT"/>
    <property type="match status" value="1"/>
</dbReference>
<gene>
    <name evidence="4" type="ORF">An06g02710</name>
</gene>
<protein>
    <submittedName>
        <fullName evidence="4">Uncharacterized protein</fullName>
    </submittedName>
</protein>
<evidence type="ECO:0000256" key="3">
    <source>
        <dbReference type="ARBA" id="ARBA00023002"/>
    </source>
</evidence>
<comment type="similarity">
    <text evidence="1">Belongs to the short-chain dehydrogenases/reductases (SDR) family.</text>
</comment>
<reference evidence="4" key="1">
    <citation type="submission" date="2025-02" db="EMBL/GenBank/DDBJ databases">
        <authorList>
            <consortium name="NCBI Genome Project"/>
        </authorList>
    </citation>
    <scope>NUCLEOTIDE SEQUENCE</scope>
</reference>
<dbReference type="InterPro" id="IPR036291">
    <property type="entry name" value="NAD(P)-bd_dom_sf"/>
</dbReference>
<dbReference type="Pfam" id="PF13561">
    <property type="entry name" value="adh_short_C2"/>
    <property type="match status" value="1"/>
</dbReference>
<dbReference type="KEGG" id="ang:An06g02710"/>
<sequence>MGKADIPLSLHDKVALVTGGGSGIGFAAALSLAQAGAKVVIADINETRGKASTLKISQLAHNVHFVPVGVSQSASVREMIDTTVRVYGRLDIAVNNAGIGPDSVAIANLDEGSWDRLIATNLTGVALCLKWELQQIIAQGGGHLHDTLRPHEGMAAYAATKHGILGLTRVAALENGKHGIRVNALTPGGIETELTSAYVKDPRFTAEMNARTSVFGRFAQPCEIAQVVVWLASESSSYITGSQYQLMVALGWPDNCEDSSWSHALVNSVAEPTGRSWDDG</sequence>
<dbReference type="GO" id="GO:0016491">
    <property type="term" value="F:oxidoreductase activity"/>
    <property type="evidence" value="ECO:0007669"/>
    <property type="project" value="UniProtKB-KW"/>
</dbReference>
<dbReference type="PRINTS" id="PR00081">
    <property type="entry name" value="GDHRDH"/>
</dbReference>
<dbReference type="AlphaFoldDB" id="A0AAJ8E1V4"/>
<dbReference type="PANTHER" id="PTHR24321">
    <property type="entry name" value="DEHYDROGENASES, SHORT CHAIN"/>
    <property type="match status" value="1"/>
</dbReference>
<organism evidence="4">
    <name type="scientific">Aspergillus niger</name>
    <dbReference type="NCBI Taxonomy" id="5061"/>
    <lineage>
        <taxon>Eukaryota</taxon>
        <taxon>Fungi</taxon>
        <taxon>Dikarya</taxon>
        <taxon>Ascomycota</taxon>
        <taxon>Pezizomycotina</taxon>
        <taxon>Eurotiomycetes</taxon>
        <taxon>Eurotiomycetidae</taxon>
        <taxon>Eurotiales</taxon>
        <taxon>Aspergillaceae</taxon>
        <taxon>Aspergillus</taxon>
        <taxon>Aspergillus subgen. Circumdati</taxon>
    </lineage>
</organism>
<keyword evidence="2" id="KW-0521">NADP</keyword>
<name>A0AAJ8E1V4_ASPNG</name>
<evidence type="ECO:0000256" key="1">
    <source>
        <dbReference type="ARBA" id="ARBA00006484"/>
    </source>
</evidence>
<dbReference type="InterPro" id="IPR002347">
    <property type="entry name" value="SDR_fam"/>
</dbReference>
<keyword evidence="3" id="KW-0560">Oxidoreductase</keyword>
<dbReference type="InterPro" id="IPR020904">
    <property type="entry name" value="Sc_DH/Rdtase_CS"/>
</dbReference>
<dbReference type="FunFam" id="3.40.50.720:FF:000084">
    <property type="entry name" value="Short-chain dehydrogenase reductase"/>
    <property type="match status" value="1"/>
</dbReference>
<accession>A0AAJ8E1V4</accession>
<dbReference type="Gene3D" id="3.40.50.720">
    <property type="entry name" value="NAD(P)-binding Rossmann-like Domain"/>
    <property type="match status" value="1"/>
</dbReference>
<reference evidence="4" key="2">
    <citation type="submission" date="2025-08" db="UniProtKB">
        <authorList>
            <consortium name="RefSeq"/>
        </authorList>
    </citation>
    <scope>IDENTIFICATION</scope>
</reference>
<dbReference type="CDD" id="cd05233">
    <property type="entry name" value="SDR_c"/>
    <property type="match status" value="1"/>
</dbReference>
<proteinExistence type="inferred from homology"/>
<dbReference type="GeneID" id="4981270"/>